<comment type="caution">
    <text evidence="3">The sequence shown here is derived from an EMBL/GenBank/DDBJ whole genome shotgun (WGS) entry which is preliminary data.</text>
</comment>
<accession>A0A9Q0FYP8</accession>
<keyword evidence="4" id="KW-1185">Reference proteome</keyword>
<dbReference type="SUPFAM" id="SSF81383">
    <property type="entry name" value="F-box domain"/>
    <property type="match status" value="1"/>
</dbReference>
<dbReference type="NCBIfam" id="TIGR01640">
    <property type="entry name" value="F_box_assoc_1"/>
    <property type="match status" value="1"/>
</dbReference>
<organism evidence="3 4">
    <name type="scientific">Turnera subulata</name>
    <dbReference type="NCBI Taxonomy" id="218843"/>
    <lineage>
        <taxon>Eukaryota</taxon>
        <taxon>Viridiplantae</taxon>
        <taxon>Streptophyta</taxon>
        <taxon>Embryophyta</taxon>
        <taxon>Tracheophyta</taxon>
        <taxon>Spermatophyta</taxon>
        <taxon>Magnoliopsida</taxon>
        <taxon>eudicotyledons</taxon>
        <taxon>Gunneridae</taxon>
        <taxon>Pentapetalae</taxon>
        <taxon>rosids</taxon>
        <taxon>fabids</taxon>
        <taxon>Malpighiales</taxon>
        <taxon>Passifloraceae</taxon>
        <taxon>Turnera</taxon>
    </lineage>
</organism>
<reference evidence="3" key="2">
    <citation type="journal article" date="2023" name="Plants (Basel)">
        <title>Annotation of the Turnera subulata (Passifloraceae) Draft Genome Reveals the S-Locus Evolved after the Divergence of Turneroideae from Passifloroideae in a Stepwise Manner.</title>
        <authorList>
            <person name="Henning P.M."/>
            <person name="Roalson E.H."/>
            <person name="Mir W."/>
            <person name="McCubbin A.G."/>
            <person name="Shore J.S."/>
        </authorList>
    </citation>
    <scope>NUCLEOTIDE SEQUENCE</scope>
    <source>
        <strain evidence="3">F60SS</strain>
    </source>
</reference>
<dbReference type="InterPro" id="IPR036047">
    <property type="entry name" value="F-box-like_dom_sf"/>
</dbReference>
<dbReference type="Pfam" id="PF08268">
    <property type="entry name" value="FBA_3"/>
    <property type="match status" value="1"/>
</dbReference>
<dbReference type="InterPro" id="IPR017451">
    <property type="entry name" value="F-box-assoc_interact_dom"/>
</dbReference>
<feature type="region of interest" description="Disordered" evidence="1">
    <location>
        <begin position="1"/>
        <end position="24"/>
    </location>
</feature>
<sequence length="323" mass="36864">MATSGNLSSSPSGSSSNKGKRDERRLLVDEATTSTTSTNNFHLPPDILEEILSLLPNKSIHRFRSVSKSWSSLLVSVDFHFFRCKSTPPKKTILGVLSLLPSYSQNNRSHRFVLSSLYPDALEHADTKESYPFQKLLHCRFVGSCNGLVCLEQYYYNHSKPEIVVWNPFTGVYRKLPDHMSMLDRRYAHGFGYDSASDDYKVFIATSPNDYGDGVRVHIFSLKARGPWKEVENSARELQHIIREERMGLFLNGALHWQSENVKDGTTKITAFDLAREKFYDVPQPPSTQDQLSPLNYENYCMGVVGEEYLCVSFMAKYQPNKY</sequence>
<feature type="compositionally biased region" description="Low complexity" evidence="1">
    <location>
        <begin position="1"/>
        <end position="17"/>
    </location>
</feature>
<gene>
    <name evidence="3" type="ORF">Tsubulata_029507</name>
</gene>
<dbReference type="OrthoDB" id="591557at2759"/>
<dbReference type="EMBL" id="JAKUCV010003137">
    <property type="protein sequence ID" value="KAJ4840026.1"/>
    <property type="molecule type" value="Genomic_DNA"/>
</dbReference>
<dbReference type="InterPro" id="IPR001810">
    <property type="entry name" value="F-box_dom"/>
</dbReference>
<dbReference type="PANTHER" id="PTHR31672">
    <property type="entry name" value="BNACNNG10540D PROTEIN"/>
    <property type="match status" value="1"/>
</dbReference>
<dbReference type="AlphaFoldDB" id="A0A9Q0FYP8"/>
<evidence type="ECO:0000256" key="1">
    <source>
        <dbReference type="SAM" id="MobiDB-lite"/>
    </source>
</evidence>
<evidence type="ECO:0000313" key="3">
    <source>
        <dbReference type="EMBL" id="KAJ4840026.1"/>
    </source>
</evidence>
<proteinExistence type="predicted"/>
<name>A0A9Q0FYP8_9ROSI</name>
<dbReference type="Proteomes" id="UP001141552">
    <property type="component" value="Unassembled WGS sequence"/>
</dbReference>
<dbReference type="InterPro" id="IPR013187">
    <property type="entry name" value="F-box-assoc_dom_typ3"/>
</dbReference>
<dbReference type="PANTHER" id="PTHR31672:SF13">
    <property type="entry name" value="F-BOX PROTEIN CPR30-LIKE"/>
    <property type="match status" value="1"/>
</dbReference>
<dbReference type="SMART" id="SM00256">
    <property type="entry name" value="FBOX"/>
    <property type="match status" value="1"/>
</dbReference>
<protein>
    <recommendedName>
        <fullName evidence="2">F-box domain-containing protein</fullName>
    </recommendedName>
</protein>
<dbReference type="Pfam" id="PF00646">
    <property type="entry name" value="F-box"/>
    <property type="match status" value="1"/>
</dbReference>
<dbReference type="PROSITE" id="PS50181">
    <property type="entry name" value="FBOX"/>
    <property type="match status" value="1"/>
</dbReference>
<dbReference type="CDD" id="cd22157">
    <property type="entry name" value="F-box_AtFBW1-like"/>
    <property type="match status" value="1"/>
</dbReference>
<feature type="domain" description="F-box" evidence="2">
    <location>
        <begin position="37"/>
        <end position="84"/>
    </location>
</feature>
<dbReference type="InterPro" id="IPR050796">
    <property type="entry name" value="SCF_F-box_component"/>
</dbReference>
<reference evidence="3" key="1">
    <citation type="submission" date="2022-02" db="EMBL/GenBank/DDBJ databases">
        <authorList>
            <person name="Henning P.M."/>
            <person name="McCubbin A.G."/>
            <person name="Shore J.S."/>
        </authorList>
    </citation>
    <scope>NUCLEOTIDE SEQUENCE</scope>
    <source>
        <strain evidence="3">F60SS</strain>
        <tissue evidence="3">Leaves</tissue>
    </source>
</reference>
<dbReference type="Gene3D" id="1.20.1280.50">
    <property type="match status" value="1"/>
</dbReference>
<evidence type="ECO:0000259" key="2">
    <source>
        <dbReference type="PROSITE" id="PS50181"/>
    </source>
</evidence>
<evidence type="ECO:0000313" key="4">
    <source>
        <dbReference type="Proteomes" id="UP001141552"/>
    </source>
</evidence>